<dbReference type="InterPro" id="IPR001789">
    <property type="entry name" value="Sig_transdc_resp-reg_receiver"/>
</dbReference>
<evidence type="ECO:0000256" key="2">
    <source>
        <dbReference type="ARBA" id="ARBA00023012"/>
    </source>
</evidence>
<feature type="modified residue" description="4-aspartylphosphate" evidence="6">
    <location>
        <position position="69"/>
    </location>
</feature>
<protein>
    <submittedName>
        <fullName evidence="9">Two component transcriptional regulator, LuxR family</fullName>
    </submittedName>
</protein>
<dbReference type="GO" id="GO:0006355">
    <property type="term" value="P:regulation of DNA-templated transcription"/>
    <property type="evidence" value="ECO:0007669"/>
    <property type="project" value="InterPro"/>
</dbReference>
<dbReference type="SUPFAM" id="SSF46894">
    <property type="entry name" value="C-terminal effector domain of the bipartite response regulators"/>
    <property type="match status" value="1"/>
</dbReference>
<sequence length="230" mass="24916">MVVSGTSGHSVMGVLLIKVLVADDHHIVRASIARLLDAEEGITVVGEAVDGEGAIALARQMHPDIVLMDIRMPGIGGLEATRKIASGIANVQVLVLTAFLDDTFAQRLLDAGASGFISKGAEPADMVLAIRTVFAGQRYISPDIAQRLVLARIDSEDNPFDNLSHRELQVAIMIVNCQRVSEISDSLFLSPKTVNTYRYRIFEKLGVTSDVELTHLGLRYGLVDGYRSET</sequence>
<dbReference type="InterPro" id="IPR039420">
    <property type="entry name" value="WalR-like"/>
</dbReference>
<keyword evidence="1 6" id="KW-0597">Phosphoprotein</keyword>
<evidence type="ECO:0000256" key="5">
    <source>
        <dbReference type="ARBA" id="ARBA00023163"/>
    </source>
</evidence>
<dbReference type="SMART" id="SM00421">
    <property type="entry name" value="HTH_LUXR"/>
    <property type="match status" value="1"/>
</dbReference>
<evidence type="ECO:0000313" key="9">
    <source>
        <dbReference type="EMBL" id="SDY11691.1"/>
    </source>
</evidence>
<dbReference type="InterPro" id="IPR016032">
    <property type="entry name" value="Sig_transdc_resp-reg_C-effctor"/>
</dbReference>
<dbReference type="InterPro" id="IPR000792">
    <property type="entry name" value="Tscrpt_reg_LuxR_C"/>
</dbReference>
<dbReference type="STRING" id="574349.SAMN05443545_11151"/>
<keyword evidence="3" id="KW-0805">Transcription regulation</keyword>
<dbReference type="CDD" id="cd06170">
    <property type="entry name" value="LuxR_C_like"/>
    <property type="match status" value="1"/>
</dbReference>
<dbReference type="PRINTS" id="PR00038">
    <property type="entry name" value="HTHLUXR"/>
</dbReference>
<dbReference type="Gene3D" id="3.40.50.2300">
    <property type="match status" value="1"/>
</dbReference>
<keyword evidence="10" id="KW-1185">Reference proteome</keyword>
<dbReference type="Pfam" id="PF00072">
    <property type="entry name" value="Response_reg"/>
    <property type="match status" value="1"/>
</dbReference>
<dbReference type="NCBIfam" id="NF007018">
    <property type="entry name" value="PRK09483.1"/>
    <property type="match status" value="1"/>
</dbReference>
<dbReference type="PROSITE" id="PS50110">
    <property type="entry name" value="RESPONSE_REGULATORY"/>
    <property type="match status" value="1"/>
</dbReference>
<dbReference type="GO" id="GO:0000160">
    <property type="term" value="P:phosphorelay signal transduction system"/>
    <property type="evidence" value="ECO:0007669"/>
    <property type="project" value="UniProtKB-KW"/>
</dbReference>
<evidence type="ECO:0000256" key="3">
    <source>
        <dbReference type="ARBA" id="ARBA00023015"/>
    </source>
</evidence>
<dbReference type="SUPFAM" id="SSF52172">
    <property type="entry name" value="CheY-like"/>
    <property type="match status" value="1"/>
</dbReference>
<keyword evidence="4" id="KW-0238">DNA-binding</keyword>
<dbReference type="PANTHER" id="PTHR43214">
    <property type="entry name" value="TWO-COMPONENT RESPONSE REGULATOR"/>
    <property type="match status" value="1"/>
</dbReference>
<name>A0A1H3H8C1_9GAMM</name>
<evidence type="ECO:0000313" key="10">
    <source>
        <dbReference type="Proteomes" id="UP000198500"/>
    </source>
</evidence>
<feature type="domain" description="HTH luxR-type" evidence="7">
    <location>
        <begin position="156"/>
        <end position="221"/>
    </location>
</feature>
<proteinExistence type="predicted"/>
<dbReference type="Proteomes" id="UP000198500">
    <property type="component" value="Unassembled WGS sequence"/>
</dbReference>
<dbReference type="InterPro" id="IPR058245">
    <property type="entry name" value="NreC/VraR/RcsB-like_REC"/>
</dbReference>
<evidence type="ECO:0000256" key="1">
    <source>
        <dbReference type="ARBA" id="ARBA00022553"/>
    </source>
</evidence>
<dbReference type="PANTHER" id="PTHR43214:SF3">
    <property type="entry name" value="RESPONSE REGULATOR UVRY"/>
    <property type="match status" value="1"/>
</dbReference>
<evidence type="ECO:0000256" key="4">
    <source>
        <dbReference type="ARBA" id="ARBA00023125"/>
    </source>
</evidence>
<keyword evidence="2" id="KW-0902">Two-component regulatory system</keyword>
<keyword evidence="5" id="KW-0804">Transcription</keyword>
<dbReference type="Pfam" id="PF00196">
    <property type="entry name" value="GerE"/>
    <property type="match status" value="1"/>
</dbReference>
<gene>
    <name evidence="9" type="ORF">SAMN05443545_11151</name>
</gene>
<dbReference type="AlphaFoldDB" id="A0A1H3H8C1"/>
<reference evidence="9 10" key="1">
    <citation type="submission" date="2016-10" db="EMBL/GenBank/DDBJ databases">
        <authorList>
            <person name="de Groot N.N."/>
        </authorList>
    </citation>
    <scope>NUCLEOTIDE SEQUENCE [LARGE SCALE GENOMIC DNA]</scope>
    <source>
        <strain evidence="9 10">DSM 19219</strain>
    </source>
</reference>
<dbReference type="CDD" id="cd17535">
    <property type="entry name" value="REC_NarL-like"/>
    <property type="match status" value="1"/>
</dbReference>
<dbReference type="GO" id="GO:0003677">
    <property type="term" value="F:DNA binding"/>
    <property type="evidence" value="ECO:0007669"/>
    <property type="project" value="UniProtKB-KW"/>
</dbReference>
<evidence type="ECO:0000259" key="8">
    <source>
        <dbReference type="PROSITE" id="PS50110"/>
    </source>
</evidence>
<dbReference type="InterPro" id="IPR011006">
    <property type="entry name" value="CheY-like_superfamily"/>
</dbReference>
<accession>A0A1H3H8C1</accession>
<organism evidence="9 10">
    <name type="scientific">Aidingimonas halophila</name>
    <dbReference type="NCBI Taxonomy" id="574349"/>
    <lineage>
        <taxon>Bacteria</taxon>
        <taxon>Pseudomonadati</taxon>
        <taxon>Pseudomonadota</taxon>
        <taxon>Gammaproteobacteria</taxon>
        <taxon>Oceanospirillales</taxon>
        <taxon>Halomonadaceae</taxon>
        <taxon>Aidingimonas</taxon>
    </lineage>
</organism>
<dbReference type="SMART" id="SM00448">
    <property type="entry name" value="REC"/>
    <property type="match status" value="1"/>
</dbReference>
<evidence type="ECO:0000256" key="6">
    <source>
        <dbReference type="PROSITE-ProRule" id="PRU00169"/>
    </source>
</evidence>
<dbReference type="EMBL" id="FNNI01000011">
    <property type="protein sequence ID" value="SDY11691.1"/>
    <property type="molecule type" value="Genomic_DNA"/>
</dbReference>
<dbReference type="PROSITE" id="PS50043">
    <property type="entry name" value="HTH_LUXR_2"/>
    <property type="match status" value="1"/>
</dbReference>
<evidence type="ECO:0000259" key="7">
    <source>
        <dbReference type="PROSITE" id="PS50043"/>
    </source>
</evidence>
<dbReference type="PROSITE" id="PS00622">
    <property type="entry name" value="HTH_LUXR_1"/>
    <property type="match status" value="1"/>
</dbReference>
<feature type="domain" description="Response regulatory" evidence="8">
    <location>
        <begin position="18"/>
        <end position="134"/>
    </location>
</feature>